<dbReference type="FunFam" id="3.90.550.10:FF:000122">
    <property type="entry name" value="Dolichol-phosphate mannosyltransferase subunit 1"/>
    <property type="match status" value="1"/>
</dbReference>
<reference evidence="6" key="2">
    <citation type="journal article" date="2019" name="MicrobiologyOpen">
        <title>High-quality draft genome sequence of Gaiella occulta isolated from a 150 meter deep mineral water borehole and comparison with the genome sequences of other deep-branching lineages of the phylum Actinobacteria.</title>
        <authorList>
            <person name="Severino R."/>
            <person name="Froufe H.J.C."/>
            <person name="Barroso C."/>
            <person name="Albuquerque L."/>
            <person name="Lobo-da-Cunha A."/>
            <person name="da Costa M.S."/>
            <person name="Egas C."/>
        </authorList>
    </citation>
    <scope>NUCLEOTIDE SEQUENCE [LARGE SCALE GENOMIC DNA]</scope>
    <source>
        <strain evidence="6">F2-233</strain>
    </source>
</reference>
<dbReference type="InterPro" id="IPR001173">
    <property type="entry name" value="Glyco_trans_2-like"/>
</dbReference>
<dbReference type="Proteomes" id="UP000254134">
    <property type="component" value="Unassembled WGS sequence"/>
</dbReference>
<reference evidence="5 6" key="1">
    <citation type="submission" date="2018-07" db="EMBL/GenBank/DDBJ databases">
        <title>High-quality-draft genome sequence of Gaiella occulta.</title>
        <authorList>
            <person name="Severino R."/>
            <person name="Froufe H.J.C."/>
            <person name="Rainey F.A."/>
            <person name="Barroso C."/>
            <person name="Albuquerque L."/>
            <person name="Lobo-Da-Cunha A."/>
            <person name="Da Costa M.S."/>
            <person name="Egas C."/>
        </authorList>
    </citation>
    <scope>NUCLEOTIDE SEQUENCE [LARGE SCALE GENOMIC DNA]</scope>
    <source>
        <strain evidence="5 6">F2-233</strain>
    </source>
</reference>
<dbReference type="PANTHER" id="PTHR43398:SF1">
    <property type="entry name" value="DOLICHOL-PHOSPHATE MANNOSYLTRANSFERASE SUBUNIT 1"/>
    <property type="match status" value="1"/>
</dbReference>
<dbReference type="InterPro" id="IPR039528">
    <property type="entry name" value="DPM1-like"/>
</dbReference>
<organism evidence="5 6">
    <name type="scientific">Gaiella occulta</name>
    <dbReference type="NCBI Taxonomy" id="1002870"/>
    <lineage>
        <taxon>Bacteria</taxon>
        <taxon>Bacillati</taxon>
        <taxon>Actinomycetota</taxon>
        <taxon>Thermoleophilia</taxon>
        <taxon>Gaiellales</taxon>
        <taxon>Gaiellaceae</taxon>
        <taxon>Gaiella</taxon>
    </lineage>
</organism>
<dbReference type="GO" id="GO:0009247">
    <property type="term" value="P:glycolipid biosynthetic process"/>
    <property type="evidence" value="ECO:0007669"/>
    <property type="project" value="TreeGrafter"/>
</dbReference>
<dbReference type="Pfam" id="PF00535">
    <property type="entry name" value="Glycos_transf_2"/>
    <property type="match status" value="1"/>
</dbReference>
<keyword evidence="3 5" id="KW-0808">Transferase</keyword>
<feature type="domain" description="Glycosyltransferase 2-like" evidence="4">
    <location>
        <begin position="42"/>
        <end position="207"/>
    </location>
</feature>
<keyword evidence="6" id="KW-1185">Reference proteome</keyword>
<keyword evidence="2" id="KW-0328">Glycosyltransferase</keyword>
<evidence type="ECO:0000256" key="1">
    <source>
        <dbReference type="ARBA" id="ARBA00006739"/>
    </source>
</evidence>
<evidence type="ECO:0000256" key="3">
    <source>
        <dbReference type="ARBA" id="ARBA00022679"/>
    </source>
</evidence>
<evidence type="ECO:0000256" key="2">
    <source>
        <dbReference type="ARBA" id="ARBA00022676"/>
    </source>
</evidence>
<protein>
    <submittedName>
        <fullName evidence="5">Glycosyl transferase family 2</fullName>
    </submittedName>
</protein>
<evidence type="ECO:0000313" key="6">
    <source>
        <dbReference type="Proteomes" id="UP000254134"/>
    </source>
</evidence>
<dbReference type="InterPro" id="IPR029044">
    <property type="entry name" value="Nucleotide-diphossugar_trans"/>
</dbReference>
<accession>A0A7M2Z0S7</accession>
<dbReference type="SUPFAM" id="SSF53448">
    <property type="entry name" value="Nucleotide-diphospho-sugar transferases"/>
    <property type="match status" value="1"/>
</dbReference>
<dbReference type="Gene3D" id="3.90.550.10">
    <property type="entry name" value="Spore Coat Polysaccharide Biosynthesis Protein SpsA, Chain A"/>
    <property type="match status" value="1"/>
</dbReference>
<dbReference type="CDD" id="cd06442">
    <property type="entry name" value="DPM1_like"/>
    <property type="match status" value="1"/>
</dbReference>
<gene>
    <name evidence="5" type="ORF">Gocc_0356</name>
</gene>
<dbReference type="EMBL" id="QQZY01000001">
    <property type="protein sequence ID" value="RDI75937.1"/>
    <property type="molecule type" value="Genomic_DNA"/>
</dbReference>
<comment type="similarity">
    <text evidence="1">Belongs to the glycosyltransferase 2 family.</text>
</comment>
<dbReference type="GO" id="GO:0004582">
    <property type="term" value="F:dolichyl-phosphate beta-D-mannosyltransferase activity"/>
    <property type="evidence" value="ECO:0007669"/>
    <property type="project" value="InterPro"/>
</dbReference>
<comment type="caution">
    <text evidence="5">The sequence shown here is derived from an EMBL/GenBank/DDBJ whole genome shotgun (WGS) entry which is preliminary data.</text>
</comment>
<proteinExistence type="inferred from homology"/>
<sequence>MSSYPAPGIVRPGDDAARPPLLPALVMSAEPRPGKRAVRALICLPTYNERENIEPMLRALGDALGRDDLVLVIDDNSPDGTGELAERLAASVGRVRVEVLHRRRKEGLGPAYLAGFRRALELGAELVLTMDCDFSHDPHDVPRLIAAAQEADVVLGSRSAAGGIDNRTLGRRLISSGGSLYARTILGLPVRDATAGFKCVRREVLERVALDAIHSKGYAFNIELTYRAHHAGFHVVEQPITFTDRAAGGSKMSWTILLEALRTVPSLRLAALAGRL</sequence>
<name>A0A7M2Z0S7_9ACTN</name>
<dbReference type="GO" id="GO:0016020">
    <property type="term" value="C:membrane"/>
    <property type="evidence" value="ECO:0007669"/>
    <property type="project" value="GOC"/>
</dbReference>
<dbReference type="PANTHER" id="PTHR43398">
    <property type="entry name" value="DOLICHOL-PHOSPHATE MANNOSYLTRANSFERASE SUBUNIT 1"/>
    <property type="match status" value="1"/>
</dbReference>
<dbReference type="AlphaFoldDB" id="A0A7M2Z0S7"/>
<evidence type="ECO:0000313" key="5">
    <source>
        <dbReference type="EMBL" id="RDI75937.1"/>
    </source>
</evidence>
<evidence type="ECO:0000259" key="4">
    <source>
        <dbReference type="Pfam" id="PF00535"/>
    </source>
</evidence>